<comment type="caution">
    <text evidence="15">The sequence shown here is derived from an EMBL/GenBank/DDBJ whole genome shotgun (WGS) entry which is preliminary data.</text>
</comment>
<protein>
    <recommendedName>
        <fullName evidence="4 11">Trigger factor</fullName>
        <shortName evidence="11">TF</shortName>
        <ecNumber evidence="3 11">5.2.1.8</ecNumber>
    </recommendedName>
    <alternativeName>
        <fullName evidence="10 11">PPIase</fullName>
    </alternativeName>
</protein>
<dbReference type="EMBL" id="SGXC01000002">
    <property type="protein sequence ID" value="RZS80437.1"/>
    <property type="molecule type" value="Genomic_DNA"/>
</dbReference>
<evidence type="ECO:0000256" key="1">
    <source>
        <dbReference type="ARBA" id="ARBA00000971"/>
    </source>
</evidence>
<evidence type="ECO:0000313" key="15">
    <source>
        <dbReference type="EMBL" id="RZS80437.1"/>
    </source>
</evidence>
<dbReference type="PIRSF" id="PIRSF003095">
    <property type="entry name" value="Trigger_factor"/>
    <property type="match status" value="1"/>
</dbReference>
<proteinExistence type="inferred from homology"/>
<evidence type="ECO:0000256" key="2">
    <source>
        <dbReference type="ARBA" id="ARBA00005464"/>
    </source>
</evidence>
<dbReference type="OrthoDB" id="9767721at2"/>
<dbReference type="Pfam" id="PF05697">
    <property type="entry name" value="Trigger_N"/>
    <property type="match status" value="1"/>
</dbReference>
<dbReference type="PROSITE" id="PS50059">
    <property type="entry name" value="FKBP_PPIASE"/>
    <property type="match status" value="1"/>
</dbReference>
<dbReference type="GO" id="GO:0051083">
    <property type="term" value="P:'de novo' cotranslational protein folding"/>
    <property type="evidence" value="ECO:0007669"/>
    <property type="project" value="TreeGrafter"/>
</dbReference>
<evidence type="ECO:0000256" key="8">
    <source>
        <dbReference type="ARBA" id="ARBA00023235"/>
    </source>
</evidence>
<evidence type="ECO:0000256" key="9">
    <source>
        <dbReference type="ARBA" id="ARBA00023306"/>
    </source>
</evidence>
<comment type="similarity">
    <text evidence="2 11 13">Belongs to the FKBP-type PPIase family. Tig subfamily.</text>
</comment>
<dbReference type="FunFam" id="3.10.50.40:FF:000001">
    <property type="entry name" value="Trigger factor"/>
    <property type="match status" value="1"/>
</dbReference>
<dbReference type="GO" id="GO:0005737">
    <property type="term" value="C:cytoplasm"/>
    <property type="evidence" value="ECO:0007669"/>
    <property type="project" value="UniProtKB-SubCell"/>
</dbReference>
<dbReference type="InterPro" id="IPR037041">
    <property type="entry name" value="Trigger_fac_C_sf"/>
</dbReference>
<dbReference type="PANTHER" id="PTHR30560">
    <property type="entry name" value="TRIGGER FACTOR CHAPERONE AND PEPTIDYL-PROLYL CIS/TRANS ISOMERASE"/>
    <property type="match status" value="1"/>
</dbReference>
<keyword evidence="16" id="KW-1185">Reference proteome</keyword>
<evidence type="ECO:0000259" key="14">
    <source>
        <dbReference type="PROSITE" id="PS50059"/>
    </source>
</evidence>
<dbReference type="GO" id="GO:0043022">
    <property type="term" value="F:ribosome binding"/>
    <property type="evidence" value="ECO:0007669"/>
    <property type="project" value="TreeGrafter"/>
</dbReference>
<dbReference type="InterPro" id="IPR036611">
    <property type="entry name" value="Trigger_fac_ribosome-bd_sf"/>
</dbReference>
<keyword evidence="8 11" id="KW-0413">Isomerase</keyword>
<accession>A0A4Q7NCR6</accession>
<dbReference type="SUPFAM" id="SSF102735">
    <property type="entry name" value="Trigger factor ribosome-binding domain"/>
    <property type="match status" value="1"/>
</dbReference>
<keyword evidence="7 11" id="KW-0143">Chaperone</keyword>
<sequence length="436" mass="47896">MQPVVETLSGLERRVDLSVPVADIEKEVESRLKRLARTAKMPGFRPGKVPLPMLARTYGPEVRMEVLNAKIGDALEKVVAESKLRLAGSPSVEPKTEGVADDVVAFSATFEVYPEVAIPDLSALEITSAKSEVGDAEVDRTVDILRKQRVTFEEREGRAAGDDDRVTLDFAGTIDGVAFQGGTAQDFPFVLGQGRMLPEFEAAARGMKAGETKVFPLAFPADYGSAEVAGKTAEFTITIKKVEEGVLPQVDAEFAKQLGQAEGDVEKLRADIRANLEREVRSRTQARTKSSVMDALAKAATFDIPKALVNDDTERRIEAAREDLRQRGVPNADKLPIPAEAFASESERRVRLGLLVSELVKVENLKAKPDQIRARIEDFAQSYEKPEEVVRYYLTDKSRLAEIEAIVLEDNVVQHVLSKAQVKDEQVSFDELMGTA</sequence>
<reference evidence="15 16" key="1">
    <citation type="submission" date="2019-02" db="EMBL/GenBank/DDBJ databases">
        <title>Genomic Encyclopedia of Type Strains, Phase IV (KMG-IV): sequencing the most valuable type-strain genomes for metagenomic binning, comparative biology and taxonomic classification.</title>
        <authorList>
            <person name="Goeker M."/>
        </authorList>
    </citation>
    <scope>NUCLEOTIDE SEQUENCE [LARGE SCALE GENOMIC DNA]</scope>
    <source>
        <strain evidence="15 16">K24</strain>
    </source>
</reference>
<dbReference type="RefSeq" id="WP_130358200.1">
    <property type="nucleotide sequence ID" value="NZ_SGXC01000002.1"/>
</dbReference>
<comment type="subcellular location">
    <subcellularLocation>
        <location evidence="11">Cytoplasm</location>
    </subcellularLocation>
    <text evidence="11">About half TF is bound to the ribosome near the polypeptide exit tunnel while the other half is free in the cytoplasm.</text>
</comment>
<dbReference type="InterPro" id="IPR027304">
    <property type="entry name" value="Trigger_fact/SurA_dom_sf"/>
</dbReference>
<dbReference type="InterPro" id="IPR005215">
    <property type="entry name" value="Trig_fac"/>
</dbReference>
<evidence type="ECO:0000256" key="4">
    <source>
        <dbReference type="ARBA" id="ARBA00016902"/>
    </source>
</evidence>
<dbReference type="Gene3D" id="3.30.70.1050">
    <property type="entry name" value="Trigger factor ribosome-binding domain"/>
    <property type="match status" value="1"/>
</dbReference>
<feature type="domain" description="PPIase FKBP-type" evidence="14">
    <location>
        <begin position="163"/>
        <end position="248"/>
    </location>
</feature>
<dbReference type="AlphaFoldDB" id="A0A4Q7NCR6"/>
<dbReference type="InterPro" id="IPR008881">
    <property type="entry name" value="Trigger_fac_ribosome-bd_bac"/>
</dbReference>
<dbReference type="HAMAP" id="MF_00303">
    <property type="entry name" value="Trigger_factor_Tig"/>
    <property type="match status" value="1"/>
</dbReference>
<comment type="function">
    <text evidence="11">Involved in protein export. Acts as a chaperone by maintaining the newly synthesized protein in an open conformation. Functions as a peptidyl-prolyl cis-trans isomerase.</text>
</comment>
<evidence type="ECO:0000256" key="5">
    <source>
        <dbReference type="ARBA" id="ARBA00022618"/>
    </source>
</evidence>
<evidence type="ECO:0000256" key="6">
    <source>
        <dbReference type="ARBA" id="ARBA00023110"/>
    </source>
</evidence>
<comment type="domain">
    <text evidence="11">Consists of 3 domains; the N-terminus binds the ribosome, the middle domain has PPIase activity, while the C-terminus has intrinsic chaperone activity on its own.</text>
</comment>
<evidence type="ECO:0000313" key="16">
    <source>
        <dbReference type="Proteomes" id="UP000292445"/>
    </source>
</evidence>
<name>A0A4Q7NCR6_9BURK</name>
<dbReference type="InterPro" id="IPR008880">
    <property type="entry name" value="Trigger_fac_C"/>
</dbReference>
<dbReference type="Pfam" id="PF00254">
    <property type="entry name" value="FKBP_C"/>
    <property type="match status" value="1"/>
</dbReference>
<organism evidence="15 16">
    <name type="scientific">Pigmentiphaga kullae</name>
    <dbReference type="NCBI Taxonomy" id="151784"/>
    <lineage>
        <taxon>Bacteria</taxon>
        <taxon>Pseudomonadati</taxon>
        <taxon>Pseudomonadota</taxon>
        <taxon>Betaproteobacteria</taxon>
        <taxon>Burkholderiales</taxon>
        <taxon>Alcaligenaceae</taxon>
        <taxon>Pigmentiphaga</taxon>
    </lineage>
</organism>
<evidence type="ECO:0000256" key="11">
    <source>
        <dbReference type="HAMAP-Rule" id="MF_00303"/>
    </source>
</evidence>
<dbReference type="GO" id="GO:0051301">
    <property type="term" value="P:cell division"/>
    <property type="evidence" value="ECO:0007669"/>
    <property type="project" value="UniProtKB-KW"/>
</dbReference>
<evidence type="ECO:0000256" key="10">
    <source>
        <dbReference type="ARBA" id="ARBA00029986"/>
    </source>
</evidence>
<keyword evidence="5 11" id="KW-0132">Cell division</keyword>
<gene>
    <name evidence="11" type="primary">tig</name>
    <name evidence="15" type="ORF">EV675_3038</name>
</gene>
<dbReference type="GO" id="GO:0044183">
    <property type="term" value="F:protein folding chaperone"/>
    <property type="evidence" value="ECO:0007669"/>
    <property type="project" value="TreeGrafter"/>
</dbReference>
<dbReference type="Gene3D" id="3.10.50.40">
    <property type="match status" value="1"/>
</dbReference>
<evidence type="ECO:0000256" key="13">
    <source>
        <dbReference type="RuleBase" id="RU003914"/>
    </source>
</evidence>
<dbReference type="PANTHER" id="PTHR30560:SF3">
    <property type="entry name" value="TRIGGER FACTOR-LIKE PROTEIN TIG, CHLOROPLASTIC"/>
    <property type="match status" value="1"/>
</dbReference>
<dbReference type="NCBIfam" id="TIGR00115">
    <property type="entry name" value="tig"/>
    <property type="match status" value="1"/>
</dbReference>
<dbReference type="GO" id="GO:0015031">
    <property type="term" value="P:protein transport"/>
    <property type="evidence" value="ECO:0007669"/>
    <property type="project" value="UniProtKB-UniRule"/>
</dbReference>
<dbReference type="Pfam" id="PF05698">
    <property type="entry name" value="Trigger_C"/>
    <property type="match status" value="1"/>
</dbReference>
<dbReference type="SUPFAM" id="SSF54534">
    <property type="entry name" value="FKBP-like"/>
    <property type="match status" value="1"/>
</dbReference>
<dbReference type="EC" id="5.2.1.8" evidence="3 11"/>
<keyword evidence="6 11" id="KW-0697">Rotamase</keyword>
<dbReference type="Gene3D" id="1.10.3120.10">
    <property type="entry name" value="Trigger factor, C-terminal domain"/>
    <property type="match status" value="1"/>
</dbReference>
<dbReference type="GO" id="GO:0043335">
    <property type="term" value="P:protein unfolding"/>
    <property type="evidence" value="ECO:0007669"/>
    <property type="project" value="TreeGrafter"/>
</dbReference>
<evidence type="ECO:0000256" key="3">
    <source>
        <dbReference type="ARBA" id="ARBA00013194"/>
    </source>
</evidence>
<keyword evidence="9 11" id="KW-0131">Cell cycle</keyword>
<keyword evidence="11" id="KW-0963">Cytoplasm</keyword>
<dbReference type="Proteomes" id="UP000292445">
    <property type="component" value="Unassembled WGS sequence"/>
</dbReference>
<dbReference type="InterPro" id="IPR001179">
    <property type="entry name" value="PPIase_FKBP_dom"/>
</dbReference>
<comment type="catalytic activity">
    <reaction evidence="1 11 12">
        <text>[protein]-peptidylproline (omega=180) = [protein]-peptidylproline (omega=0)</text>
        <dbReference type="Rhea" id="RHEA:16237"/>
        <dbReference type="Rhea" id="RHEA-COMP:10747"/>
        <dbReference type="Rhea" id="RHEA-COMP:10748"/>
        <dbReference type="ChEBI" id="CHEBI:83833"/>
        <dbReference type="ChEBI" id="CHEBI:83834"/>
        <dbReference type="EC" id="5.2.1.8"/>
    </reaction>
</comment>
<dbReference type="InterPro" id="IPR046357">
    <property type="entry name" value="PPIase_dom_sf"/>
</dbReference>
<dbReference type="GO" id="GO:0003755">
    <property type="term" value="F:peptidyl-prolyl cis-trans isomerase activity"/>
    <property type="evidence" value="ECO:0007669"/>
    <property type="project" value="UniProtKB-UniRule"/>
</dbReference>
<evidence type="ECO:0000256" key="7">
    <source>
        <dbReference type="ARBA" id="ARBA00023186"/>
    </source>
</evidence>
<evidence type="ECO:0000256" key="12">
    <source>
        <dbReference type="PROSITE-ProRule" id="PRU00277"/>
    </source>
</evidence>
<dbReference type="SUPFAM" id="SSF109998">
    <property type="entry name" value="Triger factor/SurA peptide-binding domain-like"/>
    <property type="match status" value="1"/>
</dbReference>